<feature type="domain" description="PDZ" evidence="6">
    <location>
        <begin position="260"/>
        <end position="330"/>
    </location>
</feature>
<dbReference type="SUPFAM" id="SSF50156">
    <property type="entry name" value="PDZ domain-like"/>
    <property type="match status" value="1"/>
</dbReference>
<dbReference type="CDD" id="cd07560">
    <property type="entry name" value="Peptidase_S41_CPP"/>
    <property type="match status" value="1"/>
</dbReference>
<evidence type="ECO:0000256" key="3">
    <source>
        <dbReference type="ARBA" id="ARBA00022801"/>
    </source>
</evidence>
<dbReference type="Proteomes" id="UP001501410">
    <property type="component" value="Unassembled WGS sequence"/>
</dbReference>
<dbReference type="SMART" id="SM00228">
    <property type="entry name" value="PDZ"/>
    <property type="match status" value="1"/>
</dbReference>
<organism evidence="7 8">
    <name type="scientific">Rurimicrobium arvi</name>
    <dbReference type="NCBI Taxonomy" id="2049916"/>
    <lineage>
        <taxon>Bacteria</taxon>
        <taxon>Pseudomonadati</taxon>
        <taxon>Bacteroidota</taxon>
        <taxon>Chitinophagia</taxon>
        <taxon>Chitinophagales</taxon>
        <taxon>Chitinophagaceae</taxon>
        <taxon>Rurimicrobium</taxon>
    </lineage>
</organism>
<dbReference type="EMBL" id="BAABEZ010000022">
    <property type="protein sequence ID" value="GAA4455512.1"/>
    <property type="molecule type" value="Genomic_DNA"/>
</dbReference>
<keyword evidence="3 5" id="KW-0378">Hydrolase</keyword>
<comment type="similarity">
    <text evidence="1 5">Belongs to the peptidase S41A family.</text>
</comment>
<gene>
    <name evidence="7" type="ORF">GCM10023092_19300</name>
</gene>
<dbReference type="InterPro" id="IPR029045">
    <property type="entry name" value="ClpP/crotonase-like_dom_sf"/>
</dbReference>
<evidence type="ECO:0000313" key="7">
    <source>
        <dbReference type="EMBL" id="GAA4455512.1"/>
    </source>
</evidence>
<accession>A0ABP8MVF6</accession>
<dbReference type="Pfam" id="PF00595">
    <property type="entry name" value="PDZ"/>
    <property type="match status" value="1"/>
</dbReference>
<dbReference type="Pfam" id="PF11818">
    <property type="entry name" value="DUF3340"/>
    <property type="match status" value="1"/>
</dbReference>
<dbReference type="InterPro" id="IPR001478">
    <property type="entry name" value="PDZ"/>
</dbReference>
<evidence type="ECO:0000259" key="6">
    <source>
        <dbReference type="PROSITE" id="PS50106"/>
    </source>
</evidence>
<dbReference type="CDD" id="cd06782">
    <property type="entry name" value="cpPDZ_CPP-like"/>
    <property type="match status" value="1"/>
</dbReference>
<dbReference type="PROSITE" id="PS50106">
    <property type="entry name" value="PDZ"/>
    <property type="match status" value="1"/>
</dbReference>
<dbReference type="SMART" id="SM00245">
    <property type="entry name" value="TSPc"/>
    <property type="match status" value="1"/>
</dbReference>
<dbReference type="PANTHER" id="PTHR32060">
    <property type="entry name" value="TAIL-SPECIFIC PROTEASE"/>
    <property type="match status" value="1"/>
</dbReference>
<dbReference type="PANTHER" id="PTHR32060:SF22">
    <property type="entry name" value="CARBOXYL-TERMINAL-PROCESSING PEPTIDASE 3, CHLOROPLASTIC"/>
    <property type="match status" value="1"/>
</dbReference>
<dbReference type="Gene3D" id="2.30.42.10">
    <property type="match status" value="1"/>
</dbReference>
<dbReference type="RefSeq" id="WP_344826053.1">
    <property type="nucleotide sequence ID" value="NZ_BAABEZ010000022.1"/>
</dbReference>
<evidence type="ECO:0000256" key="4">
    <source>
        <dbReference type="ARBA" id="ARBA00022825"/>
    </source>
</evidence>
<keyword evidence="2 5" id="KW-0645">Protease</keyword>
<keyword evidence="8" id="KW-1185">Reference proteome</keyword>
<evidence type="ECO:0000256" key="1">
    <source>
        <dbReference type="ARBA" id="ARBA00009179"/>
    </source>
</evidence>
<evidence type="ECO:0000256" key="2">
    <source>
        <dbReference type="ARBA" id="ARBA00022670"/>
    </source>
</evidence>
<protein>
    <submittedName>
        <fullName evidence="7">Carboxy terminal-processing peptidase</fullName>
    </submittedName>
</protein>
<dbReference type="InterPro" id="IPR040573">
    <property type="entry name" value="TSP_N"/>
</dbReference>
<dbReference type="Pfam" id="PF03572">
    <property type="entry name" value="Peptidase_S41"/>
    <property type="match status" value="1"/>
</dbReference>
<proteinExistence type="inferred from homology"/>
<name>A0ABP8MVF6_9BACT</name>
<evidence type="ECO:0000313" key="8">
    <source>
        <dbReference type="Proteomes" id="UP001501410"/>
    </source>
</evidence>
<dbReference type="Pfam" id="PF17804">
    <property type="entry name" value="TSP_NTD"/>
    <property type="match status" value="1"/>
</dbReference>
<dbReference type="InterPro" id="IPR020992">
    <property type="entry name" value="Tail_Prtase_C"/>
</dbReference>
<dbReference type="NCBIfam" id="TIGR00225">
    <property type="entry name" value="prc"/>
    <property type="match status" value="1"/>
</dbReference>
<keyword evidence="4 5" id="KW-0720">Serine protease</keyword>
<dbReference type="SUPFAM" id="SSF52096">
    <property type="entry name" value="ClpP/crotonase"/>
    <property type="match status" value="1"/>
</dbReference>
<evidence type="ECO:0000256" key="5">
    <source>
        <dbReference type="RuleBase" id="RU004404"/>
    </source>
</evidence>
<dbReference type="InterPro" id="IPR036034">
    <property type="entry name" value="PDZ_sf"/>
</dbReference>
<reference evidence="8" key="1">
    <citation type="journal article" date="2019" name="Int. J. Syst. Evol. Microbiol.">
        <title>The Global Catalogue of Microorganisms (GCM) 10K type strain sequencing project: providing services to taxonomists for standard genome sequencing and annotation.</title>
        <authorList>
            <consortium name="The Broad Institute Genomics Platform"/>
            <consortium name="The Broad Institute Genome Sequencing Center for Infectious Disease"/>
            <person name="Wu L."/>
            <person name="Ma J."/>
        </authorList>
    </citation>
    <scope>NUCLEOTIDE SEQUENCE [LARGE SCALE GENOMIC DNA]</scope>
    <source>
        <strain evidence="8">JCM 31921</strain>
    </source>
</reference>
<dbReference type="InterPro" id="IPR005151">
    <property type="entry name" value="Tail-specific_protease"/>
</dbReference>
<sequence length="735" mass="82066">MKYKVGIPLLIIAALAAFFSFKYISEDGPDTQSRKILIQNAVVGLIREGHFAPRQIDDSFSNSVFNRLVETADFEKKFFTKEDIDQLSKYRYQLDDQIRDSKFDAYELFAGIYKKRLDQVTGFYKKAIKGDFTFDTPDSIQLNNEKIDFAANDAALEDRWDKYVKYRVLAKYMELKKIQTDEKNRRDTAKVKDTTVFVVKSDADLLKSAKGKVDTNLQKYFTKLGKASEEDRFAMYINAITHAEDPHTDFFPPREKKAFDVQMSGEFYGIGAQLKLEDDKVKIASIVPGSPSWKQGELKANDEIIKVGQGAAEPEDVQGYELEDVVQKIRGEKGTEVRLTVRRIDGSIKVIPIIRGKVALEETFAKSALINTGSGKIGYIYLSEFYSNFTSSDGRRSADDIAKEVAKLKEQGVKGIILDLRYNGGGSLYDVVDMSGIFIGAGPVVQVKTSEAQPMILKSKTPSVTYDGPFIIMVNQGSASASEILAAAMQDYKRAVIVGNTTFGKGTVQKQIPIDEVINDATRLKMAINKEPELGSLKLTIQKFYRVTGGSTQLKGVTPDISIPDVYSDIEIGERKDKAALPYDEIQPASIPQPVVVEGRQLTTDGVQMSHAKWAASFDLKKLQALSAKRIAASKAFDNVRTNAARLKKLEEDNVVYLDETHFKKEQEEASALAKKIEEADKAVTQLDISNLPSDLTRLSADTAAMERNKNWIRLLKKDISLAETVNIMKDMQSK</sequence>
<comment type="caution">
    <text evidence="7">The sequence shown here is derived from an EMBL/GenBank/DDBJ whole genome shotgun (WGS) entry which is preliminary data.</text>
</comment>
<dbReference type="InterPro" id="IPR004447">
    <property type="entry name" value="Peptidase_S41A"/>
</dbReference>
<dbReference type="Gene3D" id="3.90.226.10">
    <property type="entry name" value="2-enoyl-CoA Hydratase, Chain A, domain 1"/>
    <property type="match status" value="1"/>
</dbReference>